<dbReference type="EMBL" id="CAJOBP010092792">
    <property type="protein sequence ID" value="CAF4952806.1"/>
    <property type="molecule type" value="Genomic_DNA"/>
</dbReference>
<gene>
    <name evidence="2" type="ORF">QYT958_LOCUS47169</name>
    <name evidence="1" type="ORF">UJA718_LOCUS47838</name>
</gene>
<name>A0A821YE88_9BILA</name>
<dbReference type="AlphaFoldDB" id="A0A821YE88"/>
<evidence type="ECO:0000313" key="3">
    <source>
        <dbReference type="Proteomes" id="UP000663873"/>
    </source>
</evidence>
<comment type="caution">
    <text evidence="1">The sequence shown here is derived from an EMBL/GenBank/DDBJ whole genome shotgun (WGS) entry which is preliminary data.</text>
</comment>
<dbReference type="Proteomes" id="UP000663873">
    <property type="component" value="Unassembled WGS sequence"/>
</dbReference>
<sequence length="17" mass="2054">MVQHDLKLYGPLRLFHS</sequence>
<organism evidence="1 3">
    <name type="scientific">Rotaria socialis</name>
    <dbReference type="NCBI Taxonomy" id="392032"/>
    <lineage>
        <taxon>Eukaryota</taxon>
        <taxon>Metazoa</taxon>
        <taxon>Spiralia</taxon>
        <taxon>Gnathifera</taxon>
        <taxon>Rotifera</taxon>
        <taxon>Eurotatoria</taxon>
        <taxon>Bdelloidea</taxon>
        <taxon>Philodinida</taxon>
        <taxon>Philodinidae</taxon>
        <taxon>Rotaria</taxon>
    </lineage>
</organism>
<evidence type="ECO:0000313" key="1">
    <source>
        <dbReference type="EMBL" id="CAF4952806.1"/>
    </source>
</evidence>
<keyword evidence="3" id="KW-1185">Reference proteome</keyword>
<dbReference type="EMBL" id="CAJOBR010087371">
    <property type="protein sequence ID" value="CAF5134901.1"/>
    <property type="molecule type" value="Genomic_DNA"/>
</dbReference>
<protein>
    <submittedName>
        <fullName evidence="1">Uncharacterized protein</fullName>
    </submittedName>
</protein>
<accession>A0A821YE88</accession>
<feature type="non-terminal residue" evidence="1">
    <location>
        <position position="17"/>
    </location>
</feature>
<dbReference type="Proteomes" id="UP000663848">
    <property type="component" value="Unassembled WGS sequence"/>
</dbReference>
<reference evidence="1" key="1">
    <citation type="submission" date="2021-02" db="EMBL/GenBank/DDBJ databases">
        <authorList>
            <person name="Nowell W R."/>
        </authorList>
    </citation>
    <scope>NUCLEOTIDE SEQUENCE</scope>
</reference>
<evidence type="ECO:0000313" key="2">
    <source>
        <dbReference type="EMBL" id="CAF5134901.1"/>
    </source>
</evidence>
<proteinExistence type="predicted"/>